<dbReference type="AlphaFoldDB" id="H2XTC1"/>
<name>H2XTC1_CIOIN</name>
<organism evidence="2 3">
    <name type="scientific">Ciona intestinalis</name>
    <name type="common">Transparent sea squirt</name>
    <name type="synonym">Ascidia intestinalis</name>
    <dbReference type="NCBI Taxonomy" id="7719"/>
    <lineage>
        <taxon>Eukaryota</taxon>
        <taxon>Metazoa</taxon>
        <taxon>Chordata</taxon>
        <taxon>Tunicata</taxon>
        <taxon>Ascidiacea</taxon>
        <taxon>Phlebobranchia</taxon>
        <taxon>Cionidae</taxon>
        <taxon>Ciona</taxon>
    </lineage>
</organism>
<reference evidence="2" key="2">
    <citation type="submission" date="2025-08" db="UniProtKB">
        <authorList>
            <consortium name="Ensembl"/>
        </authorList>
    </citation>
    <scope>IDENTIFICATION</scope>
</reference>
<proteinExistence type="predicted"/>
<evidence type="ECO:0000256" key="1">
    <source>
        <dbReference type="SAM" id="MobiDB-lite"/>
    </source>
</evidence>
<keyword evidence="3" id="KW-1185">Reference proteome</keyword>
<dbReference type="Ensembl" id="ENSCINT00000036576.1">
    <property type="protein sequence ID" value="ENSCINP00000032905.1"/>
    <property type="gene ID" value="ENSCING00000024997.1"/>
</dbReference>
<dbReference type="InParanoid" id="H2XTC1"/>
<dbReference type="HOGENOM" id="CLU_2305056_0_0_1"/>
<evidence type="ECO:0000313" key="3">
    <source>
        <dbReference type="Proteomes" id="UP000008144"/>
    </source>
</evidence>
<reference evidence="3" key="1">
    <citation type="journal article" date="2002" name="Science">
        <title>The draft genome of Ciona intestinalis: insights into chordate and vertebrate origins.</title>
        <authorList>
            <person name="Dehal P."/>
            <person name="Satou Y."/>
            <person name="Campbell R.K."/>
            <person name="Chapman J."/>
            <person name="Degnan B."/>
            <person name="De Tomaso A."/>
            <person name="Davidson B."/>
            <person name="Di Gregorio A."/>
            <person name="Gelpke M."/>
            <person name="Goodstein D.M."/>
            <person name="Harafuji N."/>
            <person name="Hastings K.E."/>
            <person name="Ho I."/>
            <person name="Hotta K."/>
            <person name="Huang W."/>
            <person name="Kawashima T."/>
            <person name="Lemaire P."/>
            <person name="Martinez D."/>
            <person name="Meinertzhagen I.A."/>
            <person name="Necula S."/>
            <person name="Nonaka M."/>
            <person name="Putnam N."/>
            <person name="Rash S."/>
            <person name="Saiga H."/>
            <person name="Satake M."/>
            <person name="Terry A."/>
            <person name="Yamada L."/>
            <person name="Wang H.G."/>
            <person name="Awazu S."/>
            <person name="Azumi K."/>
            <person name="Boore J."/>
            <person name="Branno M."/>
            <person name="Chin-Bow S."/>
            <person name="DeSantis R."/>
            <person name="Doyle S."/>
            <person name="Francino P."/>
            <person name="Keys D.N."/>
            <person name="Haga S."/>
            <person name="Hayashi H."/>
            <person name="Hino K."/>
            <person name="Imai K.S."/>
            <person name="Inaba K."/>
            <person name="Kano S."/>
            <person name="Kobayashi K."/>
            <person name="Kobayashi M."/>
            <person name="Lee B.I."/>
            <person name="Makabe K.W."/>
            <person name="Manohar C."/>
            <person name="Matassi G."/>
            <person name="Medina M."/>
            <person name="Mochizuki Y."/>
            <person name="Mount S."/>
            <person name="Morishita T."/>
            <person name="Miura S."/>
            <person name="Nakayama A."/>
            <person name="Nishizaka S."/>
            <person name="Nomoto H."/>
            <person name="Ohta F."/>
            <person name="Oishi K."/>
            <person name="Rigoutsos I."/>
            <person name="Sano M."/>
            <person name="Sasaki A."/>
            <person name="Sasakura Y."/>
            <person name="Shoguchi E."/>
            <person name="Shin-i T."/>
            <person name="Spagnuolo A."/>
            <person name="Stainier D."/>
            <person name="Suzuki M.M."/>
            <person name="Tassy O."/>
            <person name="Takatori N."/>
            <person name="Tokuoka M."/>
            <person name="Yagi K."/>
            <person name="Yoshizaki F."/>
            <person name="Wada S."/>
            <person name="Zhang C."/>
            <person name="Hyatt P.D."/>
            <person name="Larimer F."/>
            <person name="Detter C."/>
            <person name="Doggett N."/>
            <person name="Glavina T."/>
            <person name="Hawkins T."/>
            <person name="Richardson P."/>
            <person name="Lucas S."/>
            <person name="Kohara Y."/>
            <person name="Levine M."/>
            <person name="Satoh N."/>
            <person name="Rokhsar D.S."/>
        </authorList>
    </citation>
    <scope>NUCLEOTIDE SEQUENCE [LARGE SCALE GENOMIC DNA]</scope>
</reference>
<accession>H2XTC1</accession>
<feature type="compositionally biased region" description="Polar residues" evidence="1">
    <location>
        <begin position="91"/>
        <end position="100"/>
    </location>
</feature>
<feature type="region of interest" description="Disordered" evidence="1">
    <location>
        <begin position="80"/>
        <end position="100"/>
    </location>
</feature>
<dbReference type="Proteomes" id="UP000008144">
    <property type="component" value="Unassembled WGS sequence"/>
</dbReference>
<sequence>MASTIELSILRFFMASSFRLLFICETTDGPVVDTQFASKHSAFTQDISWYLCFVCLFRISKASFQFVRGLTTNTFNLLPPAVPGPNKTQHRQNAPSSNLL</sequence>
<protein>
    <submittedName>
        <fullName evidence="2">Uncharacterized protein</fullName>
    </submittedName>
</protein>
<reference evidence="2" key="3">
    <citation type="submission" date="2025-09" db="UniProtKB">
        <authorList>
            <consortium name="Ensembl"/>
        </authorList>
    </citation>
    <scope>IDENTIFICATION</scope>
</reference>
<evidence type="ECO:0000313" key="2">
    <source>
        <dbReference type="Ensembl" id="ENSCINP00000032905.1"/>
    </source>
</evidence>